<comment type="caution">
    <text evidence="1">The sequence shown here is derived from an EMBL/GenBank/DDBJ whole genome shotgun (WGS) entry which is preliminary data.</text>
</comment>
<sequence length="50" mass="5852">MNPEYLSMAKEPLSYDNLALAKHASIFKRHQVCYVISLLYKFKAFKTDIN</sequence>
<organism evidence="1 2">
    <name type="scientific">Marinomonas rhizomae</name>
    <dbReference type="NCBI Taxonomy" id="491948"/>
    <lineage>
        <taxon>Bacteria</taxon>
        <taxon>Pseudomonadati</taxon>
        <taxon>Pseudomonadota</taxon>
        <taxon>Gammaproteobacteria</taxon>
        <taxon>Oceanospirillales</taxon>
        <taxon>Oceanospirillaceae</taxon>
        <taxon>Marinomonas</taxon>
    </lineage>
</organism>
<accession>A0A366JBD7</accession>
<evidence type="ECO:0000313" key="2">
    <source>
        <dbReference type="Proteomes" id="UP000252792"/>
    </source>
</evidence>
<gene>
    <name evidence="1" type="ORF">DFP80_104176</name>
</gene>
<protein>
    <submittedName>
        <fullName evidence="1">Uncharacterized protein</fullName>
    </submittedName>
</protein>
<evidence type="ECO:0000313" key="1">
    <source>
        <dbReference type="EMBL" id="RBP84273.1"/>
    </source>
</evidence>
<proteinExistence type="predicted"/>
<dbReference type="AlphaFoldDB" id="A0A366JBD7"/>
<reference evidence="1 2" key="1">
    <citation type="submission" date="2018-06" db="EMBL/GenBank/DDBJ databases">
        <title>Genomic Encyclopedia of Type Strains, Phase III (KMG-III): the genomes of soil and plant-associated and newly described type strains.</title>
        <authorList>
            <person name="Whitman W."/>
        </authorList>
    </citation>
    <scope>NUCLEOTIDE SEQUENCE [LARGE SCALE GENOMIC DNA]</scope>
    <source>
        <strain evidence="1 2">CECT 7377</strain>
    </source>
</reference>
<dbReference type="Proteomes" id="UP000252792">
    <property type="component" value="Unassembled WGS sequence"/>
</dbReference>
<name>A0A366JBD7_9GAMM</name>
<keyword evidence="2" id="KW-1185">Reference proteome</keyword>
<dbReference type="EMBL" id="QNSE01000004">
    <property type="protein sequence ID" value="RBP84273.1"/>
    <property type="molecule type" value="Genomic_DNA"/>
</dbReference>